<feature type="transmembrane region" description="Helical" evidence="2">
    <location>
        <begin position="218"/>
        <end position="241"/>
    </location>
</feature>
<evidence type="ECO:0000313" key="4">
    <source>
        <dbReference type="Proteomes" id="UP000612352"/>
    </source>
</evidence>
<feature type="transmembrane region" description="Helical" evidence="2">
    <location>
        <begin position="147"/>
        <end position="170"/>
    </location>
</feature>
<keyword evidence="2" id="KW-0472">Membrane</keyword>
<keyword evidence="2" id="KW-1133">Transmembrane helix</keyword>
<protein>
    <recommendedName>
        <fullName evidence="5">ABC-2 family transporter protein</fullName>
    </recommendedName>
</protein>
<dbReference type="RefSeq" id="WP_200503448.1">
    <property type="nucleotide sequence ID" value="NZ_JAEDAJ010000010.1"/>
</dbReference>
<feature type="transmembrane region" description="Helical" evidence="2">
    <location>
        <begin position="107"/>
        <end position="127"/>
    </location>
</feature>
<proteinExistence type="predicted"/>
<evidence type="ECO:0000313" key="3">
    <source>
        <dbReference type="EMBL" id="MBK0332547.1"/>
    </source>
</evidence>
<evidence type="ECO:0008006" key="5">
    <source>
        <dbReference type="Google" id="ProtNLM"/>
    </source>
</evidence>
<dbReference type="Proteomes" id="UP000612352">
    <property type="component" value="Unassembled WGS sequence"/>
</dbReference>
<keyword evidence="4" id="KW-1185">Reference proteome</keyword>
<gene>
    <name evidence="3" type="ORF">I8D64_14190</name>
</gene>
<keyword evidence="2" id="KW-0812">Transmembrane</keyword>
<feature type="region of interest" description="Disordered" evidence="1">
    <location>
        <begin position="1"/>
        <end position="24"/>
    </location>
</feature>
<comment type="caution">
    <text evidence="3">The sequence shown here is derived from an EMBL/GenBank/DDBJ whole genome shotgun (WGS) entry which is preliminary data.</text>
</comment>
<feature type="transmembrane region" description="Helical" evidence="2">
    <location>
        <begin position="48"/>
        <end position="78"/>
    </location>
</feature>
<sequence length="276" mass="28743">MTAHEAAPAHGARPSRPVQGDGPARTSAWRRALAADMRLNSETFAGTVILSVIALVLAVTVTDAMASIAPVWGVLAWYRYGRQDTASRTELWASLGMSRADRVHGRVALVALESALMVFVSAAGTALTVLSGHTPIMDDAVPTGWSLVGSLVASIAGSCAILVLAAIVLGRECTTRRPGISMFVLSILTYIGAAMIISLISMVVVLPLSLAVASAPVAAAAATWIGAIVSCVIALIGAVVLRRGVRQWIRELDSQDGGSAPSRPRKRRVDAGERTA</sequence>
<accession>A0ABS1BEH3</accession>
<name>A0ABS1BEH3_9MICO</name>
<dbReference type="EMBL" id="JAEDAJ010000010">
    <property type="protein sequence ID" value="MBK0332547.1"/>
    <property type="molecule type" value="Genomic_DNA"/>
</dbReference>
<evidence type="ECO:0000256" key="1">
    <source>
        <dbReference type="SAM" id="MobiDB-lite"/>
    </source>
</evidence>
<feature type="transmembrane region" description="Helical" evidence="2">
    <location>
        <begin position="182"/>
        <end position="206"/>
    </location>
</feature>
<feature type="region of interest" description="Disordered" evidence="1">
    <location>
        <begin position="254"/>
        <end position="276"/>
    </location>
</feature>
<evidence type="ECO:0000256" key="2">
    <source>
        <dbReference type="SAM" id="Phobius"/>
    </source>
</evidence>
<organism evidence="3 4">
    <name type="scientific">Brachybacterium halotolerans</name>
    <dbReference type="NCBI Taxonomy" id="2795215"/>
    <lineage>
        <taxon>Bacteria</taxon>
        <taxon>Bacillati</taxon>
        <taxon>Actinomycetota</taxon>
        <taxon>Actinomycetes</taxon>
        <taxon>Micrococcales</taxon>
        <taxon>Dermabacteraceae</taxon>
        <taxon>Brachybacterium</taxon>
    </lineage>
</organism>
<reference evidence="3 4" key="1">
    <citation type="submission" date="2020-12" db="EMBL/GenBank/DDBJ databases">
        <title>Brachybacterium sp. MASK1Z-5, whole genome shotgun sequence.</title>
        <authorList>
            <person name="Tuo L."/>
        </authorList>
    </citation>
    <scope>NUCLEOTIDE SEQUENCE [LARGE SCALE GENOMIC DNA]</scope>
    <source>
        <strain evidence="3 4">MASK1Z-5</strain>
    </source>
</reference>